<dbReference type="Proteomes" id="UP000245872">
    <property type="component" value="Chromosome"/>
</dbReference>
<feature type="compositionally biased region" description="Polar residues" evidence="1">
    <location>
        <begin position="11"/>
        <end position="38"/>
    </location>
</feature>
<gene>
    <name evidence="2" type="ORF">DK880_00380</name>
</gene>
<keyword evidence="3" id="KW-1185">Reference proteome</keyword>
<accession>A0A2Z3L7U5</accession>
<dbReference type="AlphaFoldDB" id="A0A2Z3L7U5"/>
<sequence length="38" mass="4387">MDGTEIKQKRTLQNQEQKRNLPSNRTSIAITSINTQSR</sequence>
<dbReference type="EMBL" id="CP029619">
    <property type="protein sequence ID" value="AWN81708.1"/>
    <property type="molecule type" value="Genomic_DNA"/>
</dbReference>
<proteinExistence type="predicted"/>
<dbReference type="KEGG" id="cher:DK880_00380"/>
<evidence type="ECO:0000313" key="3">
    <source>
        <dbReference type="Proteomes" id="UP000245872"/>
    </source>
</evidence>
<reference evidence="2 3" key="1">
    <citation type="submission" date="2018-05" db="EMBL/GenBank/DDBJ databases">
        <title>Candidatus Cardinium hertigii Genome Assembly.</title>
        <authorList>
            <person name="Showmaker K.C."/>
            <person name="Walden K.O."/>
            <person name="Fields C.J."/>
            <person name="Lambert K.N."/>
            <person name="Hudson M.E."/>
        </authorList>
    </citation>
    <scope>NUCLEOTIDE SEQUENCE [LARGE SCALE GENOMIC DNA]</scope>
    <source>
        <strain evidence="3">cHgTN10</strain>
    </source>
</reference>
<protein>
    <submittedName>
        <fullName evidence="2">Uncharacterized protein</fullName>
    </submittedName>
</protein>
<feature type="region of interest" description="Disordered" evidence="1">
    <location>
        <begin position="1"/>
        <end position="38"/>
    </location>
</feature>
<name>A0A2Z3L7U5_9BACT</name>
<organism evidence="2 3">
    <name type="scientific">Candidatus Cardinium hertigii</name>
    <dbReference type="NCBI Taxonomy" id="247481"/>
    <lineage>
        <taxon>Bacteria</taxon>
        <taxon>Pseudomonadati</taxon>
        <taxon>Bacteroidota</taxon>
        <taxon>Cytophagia</taxon>
        <taxon>Cytophagales</taxon>
        <taxon>Amoebophilaceae</taxon>
        <taxon>Candidatus Cardinium</taxon>
    </lineage>
</organism>
<evidence type="ECO:0000256" key="1">
    <source>
        <dbReference type="SAM" id="MobiDB-lite"/>
    </source>
</evidence>
<evidence type="ECO:0000313" key="2">
    <source>
        <dbReference type="EMBL" id="AWN81708.1"/>
    </source>
</evidence>